<evidence type="ECO:0000256" key="4">
    <source>
        <dbReference type="ARBA" id="ARBA00022630"/>
    </source>
</evidence>
<evidence type="ECO:0000256" key="9">
    <source>
        <dbReference type="ARBA" id="ARBA00031306"/>
    </source>
</evidence>
<dbReference type="GO" id="GO:0016740">
    <property type="term" value="F:transferase activity"/>
    <property type="evidence" value="ECO:0007669"/>
    <property type="project" value="UniProtKB-KW"/>
</dbReference>
<evidence type="ECO:0000313" key="12">
    <source>
        <dbReference type="EMBL" id="APX21776.1"/>
    </source>
</evidence>
<keyword evidence="5" id="KW-0808">Transferase</keyword>
<evidence type="ECO:0000256" key="7">
    <source>
        <dbReference type="ARBA" id="ARBA00022827"/>
    </source>
</evidence>
<comment type="cofactor">
    <cofactor evidence="1">
        <name>Mg(2+)</name>
        <dbReference type="ChEBI" id="CHEBI:18420"/>
    </cofactor>
</comment>
<dbReference type="Pfam" id="PF02424">
    <property type="entry name" value="ApbE"/>
    <property type="match status" value="1"/>
</dbReference>
<organism evidence="12 13">
    <name type="scientific">Salipiger profundus</name>
    <dbReference type="NCBI Taxonomy" id="1229727"/>
    <lineage>
        <taxon>Bacteria</taxon>
        <taxon>Pseudomonadati</taxon>
        <taxon>Pseudomonadota</taxon>
        <taxon>Alphaproteobacteria</taxon>
        <taxon>Rhodobacterales</taxon>
        <taxon>Roseobacteraceae</taxon>
        <taxon>Salipiger</taxon>
    </lineage>
</organism>
<dbReference type="STRING" id="1229727.Ga0080559_TMP980"/>
<protein>
    <recommendedName>
        <fullName evidence="3">FAD:protein FMN transferase</fullName>
        <ecNumber evidence="2">2.7.1.180</ecNumber>
    </recommendedName>
    <alternativeName>
        <fullName evidence="9">Flavin transferase</fullName>
    </alternativeName>
</protein>
<dbReference type="AlphaFoldDB" id="A0A1U7D121"/>
<feature type="signal peptide" evidence="11">
    <location>
        <begin position="1"/>
        <end position="23"/>
    </location>
</feature>
<keyword evidence="4" id="KW-0285">Flavoprotein</keyword>
<proteinExistence type="predicted"/>
<dbReference type="EMBL" id="CP014796">
    <property type="protein sequence ID" value="APX21776.1"/>
    <property type="molecule type" value="Genomic_DNA"/>
</dbReference>
<dbReference type="PANTHER" id="PTHR30040">
    <property type="entry name" value="THIAMINE BIOSYNTHESIS LIPOPROTEIN APBE"/>
    <property type="match status" value="1"/>
</dbReference>
<keyword evidence="13" id="KW-1185">Reference proteome</keyword>
<keyword evidence="6" id="KW-0479">Metal-binding</keyword>
<dbReference type="InterPro" id="IPR024932">
    <property type="entry name" value="ApbE"/>
</dbReference>
<dbReference type="Gene3D" id="3.10.520.10">
    <property type="entry name" value="ApbE-like domains"/>
    <property type="match status" value="1"/>
</dbReference>
<dbReference type="RefSeq" id="WP_083697737.1">
    <property type="nucleotide sequence ID" value="NZ_BMEW01000002.1"/>
</dbReference>
<dbReference type="Proteomes" id="UP000186559">
    <property type="component" value="Chromosome"/>
</dbReference>
<keyword evidence="11" id="KW-0732">Signal</keyword>
<name>A0A1U7D121_9RHOB</name>
<sequence length="296" mass="30510" precursor="true">MTLSRRRFLAISAAMLGAGPARSAATPARWRGVALGAEAEITIHGPGAERALAEALALVRAVEAEFSLYDPGSALSRLNRAGRLAPSPTFAELLGLVDRVHAATGGAFDPTVQPLWEALARGGSLGPARAAVGWERVRLGGGEVRLGAGQALTFNGIAQGFATDAVADMLEARGFGRALVDIGEHRALGGPWRVGLADPVAGYLGTRTLDMGAIATSSPDALRLGLEGHILDPRGGRGTRWSTVSVEATRAAIADAVSTGCCLLDLAQIGAVMRRLPEISAVTLVDADGNLRSLRA</sequence>
<dbReference type="EC" id="2.7.1.180" evidence="2"/>
<dbReference type="OrthoDB" id="9778595at2"/>
<evidence type="ECO:0000256" key="8">
    <source>
        <dbReference type="ARBA" id="ARBA00022842"/>
    </source>
</evidence>
<dbReference type="InterPro" id="IPR006311">
    <property type="entry name" value="TAT_signal"/>
</dbReference>
<evidence type="ECO:0000256" key="11">
    <source>
        <dbReference type="SAM" id="SignalP"/>
    </source>
</evidence>
<evidence type="ECO:0000256" key="3">
    <source>
        <dbReference type="ARBA" id="ARBA00016337"/>
    </source>
</evidence>
<dbReference type="KEGG" id="tpro:Ga0080559_TMP980"/>
<feature type="chain" id="PRO_5039887384" description="FAD:protein FMN transferase" evidence="11">
    <location>
        <begin position="24"/>
        <end position="296"/>
    </location>
</feature>
<evidence type="ECO:0000256" key="2">
    <source>
        <dbReference type="ARBA" id="ARBA00011955"/>
    </source>
</evidence>
<dbReference type="InterPro" id="IPR003374">
    <property type="entry name" value="ApbE-like_sf"/>
</dbReference>
<comment type="catalytic activity">
    <reaction evidence="10">
        <text>L-threonyl-[protein] + FAD = FMN-L-threonyl-[protein] + AMP + H(+)</text>
        <dbReference type="Rhea" id="RHEA:36847"/>
        <dbReference type="Rhea" id="RHEA-COMP:11060"/>
        <dbReference type="Rhea" id="RHEA-COMP:11061"/>
        <dbReference type="ChEBI" id="CHEBI:15378"/>
        <dbReference type="ChEBI" id="CHEBI:30013"/>
        <dbReference type="ChEBI" id="CHEBI:57692"/>
        <dbReference type="ChEBI" id="CHEBI:74257"/>
        <dbReference type="ChEBI" id="CHEBI:456215"/>
        <dbReference type="EC" id="2.7.1.180"/>
    </reaction>
</comment>
<keyword evidence="7" id="KW-0274">FAD</keyword>
<dbReference type="PANTHER" id="PTHR30040:SF2">
    <property type="entry name" value="FAD:PROTEIN FMN TRANSFERASE"/>
    <property type="match status" value="1"/>
</dbReference>
<evidence type="ECO:0000313" key="13">
    <source>
        <dbReference type="Proteomes" id="UP000186559"/>
    </source>
</evidence>
<evidence type="ECO:0000256" key="5">
    <source>
        <dbReference type="ARBA" id="ARBA00022679"/>
    </source>
</evidence>
<reference evidence="12 13" key="1">
    <citation type="submission" date="2016-03" db="EMBL/GenBank/DDBJ databases">
        <title>Deep-sea bacteria in the southern Pacific.</title>
        <authorList>
            <person name="Tang K."/>
        </authorList>
    </citation>
    <scope>NUCLEOTIDE SEQUENCE [LARGE SCALE GENOMIC DNA]</scope>
    <source>
        <strain evidence="12 13">JLT2016</strain>
    </source>
</reference>
<keyword evidence="12" id="KW-0449">Lipoprotein</keyword>
<gene>
    <name evidence="12" type="ORF">Ga0080559_TMP980</name>
</gene>
<dbReference type="PROSITE" id="PS51318">
    <property type="entry name" value="TAT"/>
    <property type="match status" value="1"/>
</dbReference>
<evidence type="ECO:0000256" key="1">
    <source>
        <dbReference type="ARBA" id="ARBA00001946"/>
    </source>
</evidence>
<dbReference type="SUPFAM" id="SSF143631">
    <property type="entry name" value="ApbE-like"/>
    <property type="match status" value="1"/>
</dbReference>
<evidence type="ECO:0000256" key="6">
    <source>
        <dbReference type="ARBA" id="ARBA00022723"/>
    </source>
</evidence>
<keyword evidence="8" id="KW-0460">Magnesium</keyword>
<accession>A0A1U7D121</accession>
<evidence type="ECO:0000256" key="10">
    <source>
        <dbReference type="ARBA" id="ARBA00048540"/>
    </source>
</evidence>
<dbReference type="GO" id="GO:0046872">
    <property type="term" value="F:metal ion binding"/>
    <property type="evidence" value="ECO:0007669"/>
    <property type="project" value="UniProtKB-KW"/>
</dbReference>